<dbReference type="EMBL" id="JAVDRF010000003">
    <property type="protein sequence ID" value="MDR6535997.1"/>
    <property type="molecule type" value="Genomic_DNA"/>
</dbReference>
<evidence type="ECO:0000313" key="6">
    <source>
        <dbReference type="EMBL" id="MDR6535997.1"/>
    </source>
</evidence>
<dbReference type="Proteomes" id="UP001184230">
    <property type="component" value="Unassembled WGS sequence"/>
</dbReference>
<dbReference type="Gene3D" id="3.50.50.60">
    <property type="entry name" value="FAD/NAD(P)-binding domain"/>
    <property type="match status" value="1"/>
</dbReference>
<dbReference type="InterPro" id="IPR000960">
    <property type="entry name" value="Flavin_mOase"/>
</dbReference>
<proteinExistence type="inferred from homology"/>
<dbReference type="PANTHER" id="PTHR23023">
    <property type="entry name" value="DIMETHYLANILINE MONOOXYGENASE"/>
    <property type="match status" value="1"/>
</dbReference>
<comment type="similarity">
    <text evidence="1">Belongs to the FMO family.</text>
</comment>
<keyword evidence="5" id="KW-0560">Oxidoreductase</keyword>
<comment type="caution">
    <text evidence="6">The sequence shown here is derived from an EMBL/GenBank/DDBJ whole genome shotgun (WGS) entry which is preliminary data.</text>
</comment>
<evidence type="ECO:0000256" key="4">
    <source>
        <dbReference type="ARBA" id="ARBA00022857"/>
    </source>
</evidence>
<keyword evidence="4" id="KW-0521">NADP</keyword>
<dbReference type="PRINTS" id="PR00370">
    <property type="entry name" value="FMOXYGENASE"/>
</dbReference>
<dbReference type="RefSeq" id="WP_309900585.1">
    <property type="nucleotide sequence ID" value="NZ_JAVDRF010000003.1"/>
</dbReference>
<evidence type="ECO:0000256" key="5">
    <source>
        <dbReference type="ARBA" id="ARBA00023002"/>
    </source>
</evidence>
<sequence length="522" mass="56709">MQRVAVIGAGPGGLVAARYLQSEGFAPVLFEQAASAGGQWSGDARCSGVWPSMRTNTSRVLTQFSDLPHAPGLATYPSNREIGDYLLRYAARFDLGARTKLRTTVREIAAVPGGWAVRHGNQEEVFEKVVVATGRFQHACIPEVPGLASFSGNAGVAHTFAYKDPERYRGKRVLVAGCAISALEIASDLCMLGAARVVVCHRRQRYVLPKLMAGVPSDHRAFTRYQALAEESLPRDEFGAMLKQLVLDAVGSPEQYGAPKPADNILDAGLTLSQHYLPLVAEGRIEVRPWLDRVADTQVRFVDGRVEDFDGILFGTGFELSLPFLSEPIRRTLNLGAQRIELYKHTFHPELPGLAFVGLWDQSGPMFPPLENQARWLAYVWSGAVASPRPEAMQLGLAECRAGGAVPPKTKMNLMALLFARAAGVEPEPARWPELQRALLFGPLAPISFRLQGRDALPDAASRFAGEAMAFGCMTSPQFDASELEKLRRLAHVAPSPDIAAWAASSEAPVQRSADRAATMAR</sequence>
<dbReference type="SUPFAM" id="SSF51905">
    <property type="entry name" value="FAD/NAD(P)-binding domain"/>
    <property type="match status" value="2"/>
</dbReference>
<dbReference type="InterPro" id="IPR036188">
    <property type="entry name" value="FAD/NAD-bd_sf"/>
</dbReference>
<dbReference type="Pfam" id="PF00743">
    <property type="entry name" value="FMO-like"/>
    <property type="match status" value="1"/>
</dbReference>
<reference evidence="6 7" key="1">
    <citation type="submission" date="2023-07" db="EMBL/GenBank/DDBJ databases">
        <title>Sorghum-associated microbial communities from plants grown in Nebraska, USA.</title>
        <authorList>
            <person name="Schachtman D."/>
        </authorList>
    </citation>
    <scope>NUCLEOTIDE SEQUENCE [LARGE SCALE GENOMIC DNA]</scope>
    <source>
        <strain evidence="6 7">DS1781</strain>
    </source>
</reference>
<dbReference type="InterPro" id="IPR020946">
    <property type="entry name" value="Flavin_mOase-like"/>
</dbReference>
<protein>
    <submittedName>
        <fullName evidence="6">Uncharacterized protein</fullName>
    </submittedName>
</protein>
<organism evidence="6 7">
    <name type="scientific">Variovorax soli</name>
    <dbReference type="NCBI Taxonomy" id="376815"/>
    <lineage>
        <taxon>Bacteria</taxon>
        <taxon>Pseudomonadati</taxon>
        <taxon>Pseudomonadota</taxon>
        <taxon>Betaproteobacteria</taxon>
        <taxon>Burkholderiales</taxon>
        <taxon>Comamonadaceae</taxon>
        <taxon>Variovorax</taxon>
    </lineage>
</organism>
<keyword evidence="7" id="KW-1185">Reference proteome</keyword>
<name>A0ABU1NC08_9BURK</name>
<keyword evidence="2" id="KW-0285">Flavoprotein</keyword>
<evidence type="ECO:0000256" key="2">
    <source>
        <dbReference type="ARBA" id="ARBA00022630"/>
    </source>
</evidence>
<evidence type="ECO:0000313" key="7">
    <source>
        <dbReference type="Proteomes" id="UP001184230"/>
    </source>
</evidence>
<gene>
    <name evidence="6" type="ORF">J2739_001767</name>
</gene>
<accession>A0ABU1NC08</accession>
<keyword evidence="3" id="KW-0274">FAD</keyword>
<evidence type="ECO:0000256" key="1">
    <source>
        <dbReference type="ARBA" id="ARBA00009183"/>
    </source>
</evidence>
<evidence type="ECO:0000256" key="3">
    <source>
        <dbReference type="ARBA" id="ARBA00022827"/>
    </source>
</evidence>
<dbReference type="PIRSF" id="PIRSF000332">
    <property type="entry name" value="FMO"/>
    <property type="match status" value="1"/>
</dbReference>
<dbReference type="InterPro" id="IPR050346">
    <property type="entry name" value="FMO-like"/>
</dbReference>